<proteinExistence type="predicted"/>
<comment type="caution">
    <text evidence="2">The sequence shown here is derived from an EMBL/GenBank/DDBJ whole genome shotgun (WGS) entry which is preliminary data.</text>
</comment>
<evidence type="ECO:0000313" key="3">
    <source>
        <dbReference type="Proteomes" id="UP000813385"/>
    </source>
</evidence>
<feature type="chain" id="PRO_5035418307" evidence="1">
    <location>
        <begin position="21"/>
        <end position="181"/>
    </location>
</feature>
<evidence type="ECO:0000313" key="2">
    <source>
        <dbReference type="EMBL" id="KAH7359410.1"/>
    </source>
</evidence>
<dbReference type="EMBL" id="JAGPXD010000004">
    <property type="protein sequence ID" value="KAH7359410.1"/>
    <property type="molecule type" value="Genomic_DNA"/>
</dbReference>
<name>A0A8K0TCH5_9PEZI</name>
<gene>
    <name evidence="2" type="ORF">B0T11DRAFT_331090</name>
</gene>
<reference evidence="2" key="1">
    <citation type="journal article" date="2021" name="Nat. Commun.">
        <title>Genetic determinants of endophytism in the Arabidopsis root mycobiome.</title>
        <authorList>
            <person name="Mesny F."/>
            <person name="Miyauchi S."/>
            <person name="Thiergart T."/>
            <person name="Pickel B."/>
            <person name="Atanasova L."/>
            <person name="Karlsson M."/>
            <person name="Huettel B."/>
            <person name="Barry K.W."/>
            <person name="Haridas S."/>
            <person name="Chen C."/>
            <person name="Bauer D."/>
            <person name="Andreopoulos W."/>
            <person name="Pangilinan J."/>
            <person name="LaButti K."/>
            <person name="Riley R."/>
            <person name="Lipzen A."/>
            <person name="Clum A."/>
            <person name="Drula E."/>
            <person name="Henrissat B."/>
            <person name="Kohler A."/>
            <person name="Grigoriev I.V."/>
            <person name="Martin F.M."/>
            <person name="Hacquard S."/>
        </authorList>
    </citation>
    <scope>NUCLEOTIDE SEQUENCE</scope>
    <source>
        <strain evidence="2">MPI-CAGE-AT-0016</strain>
    </source>
</reference>
<evidence type="ECO:0000256" key="1">
    <source>
        <dbReference type="SAM" id="SignalP"/>
    </source>
</evidence>
<accession>A0A8K0TCH5</accession>
<sequence>MHLLNTLVTTTSAFTVAVSAVAIPNVDVDASLAIDDEPPLTSGEVEAILEKREDAMFTIGYALCSWTIIGPVPTGGSRETMFFWPGQYDVGCVEYDKSPQDNYNSDGHVDYFKAKVCNVPVNFYLKNGNYDFYRIDNSALMGTCYPYKGALRACMNIGFGSCAVRARWRCYYSFNANVQRA</sequence>
<keyword evidence="3" id="KW-1185">Reference proteome</keyword>
<dbReference type="AlphaFoldDB" id="A0A8K0TCH5"/>
<feature type="signal peptide" evidence="1">
    <location>
        <begin position="1"/>
        <end position="20"/>
    </location>
</feature>
<keyword evidence="1" id="KW-0732">Signal</keyword>
<dbReference type="Proteomes" id="UP000813385">
    <property type="component" value="Unassembled WGS sequence"/>
</dbReference>
<organism evidence="2 3">
    <name type="scientific">Plectosphaerella cucumerina</name>
    <dbReference type="NCBI Taxonomy" id="40658"/>
    <lineage>
        <taxon>Eukaryota</taxon>
        <taxon>Fungi</taxon>
        <taxon>Dikarya</taxon>
        <taxon>Ascomycota</taxon>
        <taxon>Pezizomycotina</taxon>
        <taxon>Sordariomycetes</taxon>
        <taxon>Hypocreomycetidae</taxon>
        <taxon>Glomerellales</taxon>
        <taxon>Plectosphaerellaceae</taxon>
        <taxon>Plectosphaerella</taxon>
    </lineage>
</organism>
<dbReference type="OrthoDB" id="2742985at2759"/>
<protein>
    <submittedName>
        <fullName evidence="2">Uncharacterized protein</fullName>
    </submittedName>
</protein>